<evidence type="ECO:0000313" key="9">
    <source>
        <dbReference type="Proteomes" id="UP001417504"/>
    </source>
</evidence>
<proteinExistence type="inferred from homology"/>
<protein>
    <recommendedName>
        <fullName evidence="10">Protein odr-4 homolog</fullName>
    </recommendedName>
</protein>
<comment type="similarity">
    <text evidence="2">Belongs to the ODR-4 family.</text>
</comment>
<feature type="region of interest" description="Disordered" evidence="6">
    <location>
        <begin position="57"/>
        <end position="85"/>
    </location>
</feature>
<keyword evidence="5 7" id="KW-0472">Membrane</keyword>
<dbReference type="GO" id="GO:0012505">
    <property type="term" value="C:endomembrane system"/>
    <property type="evidence" value="ECO:0007669"/>
    <property type="project" value="TreeGrafter"/>
</dbReference>
<sequence>MVRAVVGDELQFQFTEDRLFKPNVSAAQIGLVIGKLSPALDRAFVFDLITTPPNDAAQPPCSLLETPAKDDKRRGSKGKSQSQIDSSSLDIDCDWVAEHARQVSRMLLGGMSVVGIYIWASESAFKNSSLKIWQTVNQVAEAAPVFDIDVEERLIIHISYSPRRWTCRNCLLGSRFNSTSVRPCDFKMGKVLASLQTFKCMYNFELRLPIFSETASQGNTLKDVLHNGISQHAMELKGARAIIDGHLELEEQTRSSNGVHEVELLLPFVKDMTTEACSGKEIVGAVVFSGSICSFSYLSPKESFSQAIEDIKGDIIMSLRSRLDIICDEADADMGSTVEGDTAASRETFSDKSLPQAVLHLLRKPCGLIFPRRVLIPWLADSFICDYLQPSETFEVLKDHFRELMSIETPADTSKILELEAESCFKITKSFWVATTSSLLSSKPVDQSRPRSDSKADSKQPVKPTTSYASTAIVVLLLALLIGLYFGVLRSQ</sequence>
<evidence type="ECO:0000256" key="6">
    <source>
        <dbReference type="SAM" id="MobiDB-lite"/>
    </source>
</evidence>
<evidence type="ECO:0000256" key="5">
    <source>
        <dbReference type="ARBA" id="ARBA00023136"/>
    </source>
</evidence>
<name>A0AAP0I8P6_9MAGN</name>
<dbReference type="AlphaFoldDB" id="A0AAP0I8P6"/>
<gene>
    <name evidence="8" type="ORF">Sjap_018856</name>
</gene>
<evidence type="ECO:0000256" key="3">
    <source>
        <dbReference type="ARBA" id="ARBA00022692"/>
    </source>
</evidence>
<organism evidence="8 9">
    <name type="scientific">Stephania japonica</name>
    <dbReference type="NCBI Taxonomy" id="461633"/>
    <lineage>
        <taxon>Eukaryota</taxon>
        <taxon>Viridiplantae</taxon>
        <taxon>Streptophyta</taxon>
        <taxon>Embryophyta</taxon>
        <taxon>Tracheophyta</taxon>
        <taxon>Spermatophyta</taxon>
        <taxon>Magnoliopsida</taxon>
        <taxon>Ranunculales</taxon>
        <taxon>Menispermaceae</taxon>
        <taxon>Menispermoideae</taxon>
        <taxon>Cissampelideae</taxon>
        <taxon>Stephania</taxon>
    </lineage>
</organism>
<comment type="subcellular location">
    <subcellularLocation>
        <location evidence="1">Membrane</location>
    </subcellularLocation>
</comment>
<evidence type="ECO:0000256" key="4">
    <source>
        <dbReference type="ARBA" id="ARBA00022989"/>
    </source>
</evidence>
<comment type="caution">
    <text evidence="8">The sequence shown here is derived from an EMBL/GenBank/DDBJ whole genome shotgun (WGS) entry which is preliminary data.</text>
</comment>
<reference evidence="8 9" key="1">
    <citation type="submission" date="2024-01" db="EMBL/GenBank/DDBJ databases">
        <title>Genome assemblies of Stephania.</title>
        <authorList>
            <person name="Yang L."/>
        </authorList>
    </citation>
    <scope>NUCLEOTIDE SEQUENCE [LARGE SCALE GENOMIC DNA]</scope>
    <source>
        <strain evidence="8">QJT</strain>
        <tissue evidence="8">Leaf</tissue>
    </source>
</reference>
<feature type="compositionally biased region" description="Basic and acidic residues" evidence="6">
    <location>
        <begin position="446"/>
        <end position="460"/>
    </location>
</feature>
<dbReference type="GO" id="GO:0016020">
    <property type="term" value="C:membrane"/>
    <property type="evidence" value="ECO:0007669"/>
    <property type="project" value="UniProtKB-SubCell"/>
</dbReference>
<accession>A0AAP0I8P6</accession>
<evidence type="ECO:0000256" key="2">
    <source>
        <dbReference type="ARBA" id="ARBA00010131"/>
    </source>
</evidence>
<keyword evidence="4 7" id="KW-1133">Transmembrane helix</keyword>
<dbReference type="PANTHER" id="PTHR33966:SF1">
    <property type="entry name" value="PROTEIN ODR-4 HOMOLOG"/>
    <property type="match status" value="1"/>
</dbReference>
<dbReference type="InterPro" id="IPR029454">
    <property type="entry name" value="ODR-4-like"/>
</dbReference>
<dbReference type="Pfam" id="PF14778">
    <property type="entry name" value="ODR4-like"/>
    <property type="match status" value="1"/>
</dbReference>
<evidence type="ECO:0008006" key="10">
    <source>
        <dbReference type="Google" id="ProtNLM"/>
    </source>
</evidence>
<dbReference type="GO" id="GO:0008104">
    <property type="term" value="P:intracellular protein localization"/>
    <property type="evidence" value="ECO:0007669"/>
    <property type="project" value="TreeGrafter"/>
</dbReference>
<keyword evidence="3 7" id="KW-0812">Transmembrane</keyword>
<dbReference type="Proteomes" id="UP001417504">
    <property type="component" value="Unassembled WGS sequence"/>
</dbReference>
<feature type="region of interest" description="Disordered" evidence="6">
    <location>
        <begin position="442"/>
        <end position="463"/>
    </location>
</feature>
<dbReference type="PANTHER" id="PTHR33966">
    <property type="entry name" value="PROTEIN ODR-4 HOMOLOG"/>
    <property type="match status" value="1"/>
</dbReference>
<evidence type="ECO:0000313" key="8">
    <source>
        <dbReference type="EMBL" id="KAK9110796.1"/>
    </source>
</evidence>
<keyword evidence="9" id="KW-1185">Reference proteome</keyword>
<dbReference type="EMBL" id="JBBNAE010000007">
    <property type="protein sequence ID" value="KAK9110796.1"/>
    <property type="molecule type" value="Genomic_DNA"/>
</dbReference>
<feature type="transmembrane region" description="Helical" evidence="7">
    <location>
        <begin position="468"/>
        <end position="489"/>
    </location>
</feature>
<evidence type="ECO:0000256" key="1">
    <source>
        <dbReference type="ARBA" id="ARBA00004370"/>
    </source>
</evidence>
<evidence type="ECO:0000256" key="7">
    <source>
        <dbReference type="SAM" id="Phobius"/>
    </source>
</evidence>